<feature type="domain" description="Mucin binding" evidence="11">
    <location>
        <begin position="1620"/>
        <end position="1692"/>
    </location>
</feature>
<feature type="domain" description="Mub B2-like" evidence="12">
    <location>
        <begin position="1878"/>
        <end position="1974"/>
    </location>
</feature>
<feature type="domain" description="MucBP" evidence="10">
    <location>
        <begin position="337"/>
        <end position="378"/>
    </location>
</feature>
<dbReference type="RefSeq" id="WP_127835482.1">
    <property type="nucleotide sequence ID" value="NZ_CP032680.1"/>
</dbReference>
<dbReference type="InterPro" id="IPR009459">
    <property type="entry name" value="MucBP_dom"/>
</dbReference>
<evidence type="ECO:0000256" key="5">
    <source>
        <dbReference type="ARBA" id="ARBA00023088"/>
    </source>
</evidence>
<feature type="compositionally biased region" description="Polar residues" evidence="6">
    <location>
        <begin position="58"/>
        <end position="77"/>
    </location>
</feature>
<feature type="transmembrane region" description="Helical" evidence="7">
    <location>
        <begin position="3147"/>
        <end position="3165"/>
    </location>
</feature>
<evidence type="ECO:0000256" key="3">
    <source>
        <dbReference type="ARBA" id="ARBA00022729"/>
    </source>
</evidence>
<dbReference type="InterPro" id="IPR005877">
    <property type="entry name" value="YSIRK_signal_dom"/>
</dbReference>
<dbReference type="Gene3D" id="3.10.20.470">
    <property type="match status" value="14"/>
</dbReference>
<feature type="region of interest" description="Disordered" evidence="6">
    <location>
        <begin position="3043"/>
        <end position="3138"/>
    </location>
</feature>
<feature type="domain" description="Mub B2-like" evidence="12">
    <location>
        <begin position="2590"/>
        <end position="2686"/>
    </location>
</feature>
<feature type="domain" description="Mub B2-like" evidence="12">
    <location>
        <begin position="2940"/>
        <end position="3046"/>
    </location>
</feature>
<dbReference type="InterPro" id="IPR041558">
    <property type="entry name" value="MucBP_2"/>
</dbReference>
<name>A0A9W3YZV5_LACJH</name>
<sequence>MNNRRSLKENLTISNKQRFSIRKFSIGVASVMLGTTLYFMGGVGSSIVHADSVDQPVQTQTSKDINSAQASSDATLAQQDSDQNQSQVSSVQNDEKTTNDQTAVKSSQQATNASAAKSNTQDSKKAVSDTNETKSVANKAQTSDQLATATSDKSSQQVAKTDTKNSNTLDIKQNKQRLAGNVKLNALTDNKAQTDTQTNSKYSVTDNYPADLTNYLPSTFNNKQEYAFEWLQTQTGNNIILTTNRTGDGVVYVYQDRKKVGTLAKNSSQTLDVTRDIWGYDYPNIGTVYNDDYAGIVQSNNGYLLNIIYSSHAKDVDNAGSSYSTVSFFVPRKIKQTVTYYDSKGNVIDSLTHTQYGLTGQSYTTGLPSGSDYVRKGEYLVNTTHNGSGLMSEFYDTYSCTKDYHDGVKVTFTENDSEGIGAMDYVVKDNGKEVKSGILKYGNSAEYDKYAWNGLYWYKSHSYTIVNPYVPQTTNIVYQYKELGNVVNEDPKGTTTTQYKNDPNDPTKVEPINVPSIPGYTTQVNGNTVSDKTIMPADPGQDTTITYVADAQKATINYVDDTTGKTINSEAISGHTGDKIADPTEAITNYEKQGYKLVSDDLANGASFDNDDKTDQVFNIHLEHATKTNVRNAKEDKTVTRTIKYHYAGTTKDAAPAKVQTIKFEAYDTIDQVTGKTVNTTYSPVSQQFASVKSPVISGYTASQSEVSAQTVDSNTQDQTVTITYTANAQKATINYVDDTTGKTINSEAISGHTGDKIADPTEAITNYEKQGYKLVSDDLANGASFDNDDKTDQVFNIHLEHATKTNVRNAKEDKTVTRTIKYHYAGTTKDAAPAKVQTIKFEAYDTIDQVTGKTVNTTYSPVSQQFASVKSPVISGYTASQSEVSAQTVDSNTQDQTVTITYTANAQKATINYVDDTTGKTINSEAISGHTGDKIADPTEAITNYEKQGYKLVSDDLANGASFDNDDKTDQVFNIHLEHATKTNVRNAKEDKTVTRTIKYHYAGTTKDAAPAKVQTIKFEAYDTIDQVTGKTVNTTYSPVSQQFASVKSPVISGYTASQSEVSAQTVDSNTQDQTVTITYTANAQKATINYVDDTTGKTINSEAISGHTGDKIADPTEAITNYEKQGYKLVSDDLANGASFDNDDKTDQVFNIHLEHATKTNVRNAKEDKTVTRTIKYHYAGTTKDAAPAKVQTIKFEAYDTIDQVTGKTVNTTYSPVSQQFASVKSPVISGYTASQSEVSAQTVDSNTQDQTVTITYTANAQKATINYVDDTTGKTINSEAISGHTGDKIADPTEAITNYEKQGYKLVSDDLANGASFDNDDKTDQVFNIHLEHATKTNVRNAKEDKTVTRTIKYHYAGTTKDAAPAKVQTIKFEAYDTIDQVTGKTVNTTYSPVSQQFASVKSPVISGYTASQSEVSAQTVDSNTQDQTVTITYTANAQKATINYVDDTTGKTINSEAISGHTGDKIADPTEAITNYEKQGYKLVSDDLANGASFDNDDKTDQVFNIHLEHATKTNVRNAKEDKTVTRTIKYHYAGTTKDAAPAKVQTIKFEAYDTIDQVTGKTVNTTYSPVSQQFASVKSPVISGYTASQSEVSAQTVDSNTQDQTVTITYTANAQKATINYVDDTTGKTINSEAISGHTGDKIADPTEAITNYEKQGYKLVSDDLANGASFDNDDKTDQVFNIHLEHATKTNVRNAKEDKTVTRTIKYHYAGTTKDAAPAKVQTIKFEAYDTIDQVTGKTVNTTYSPVSQQFASVKSPVISGYTASQSEVSAQTVDSNTQDQTVTITYTANAQKATINYVDDTTGKTINSEAISGHTGDKIADPTEAITNYEKQGYKLVSDDLANGASFDNDDKTDQVFNIHLEHATKTNVRNAKEDKTVTRTIKYHYAGTTKDAAPAKVQTIKFEAYDTIDQVTGKTVNTTYSPVSQQFASVKSPVISGYTASQSEVSAQTVDSNTQDQTVTITYTANAQKATINYVDDTTGKTINSEAISGHTGDKIADPTEAITNYEKQGYKLVSDDLANGASFDNDDKTDQVFNIHLEHATKTNVRNAKEDKTVTRTIKYHYAGTTKDAAPAKVQTIKFEAYDTIDQVTGKTVNTTYSPVSQQFASVKSPVISGYTASQSEVSAQTVDSNTQDQTVTITYTANAQKATINYVDDTTGKTINSEAISGHTGDKIADPTEAITNYEKQGYKLVSDDLANGASFDNDDKTDQVFNIHLEHATKTNVRNAKEDKTVTRTIKYHYAGTTKDAAPAKVQTIKFEAYDTIDQVTGKTVNTTYSPVSQQFASVKSPVISGYTASQSEVSAQTVDSNTQDQTVTITYTANAQKATINYVDDTTGKTINSEAISGHTGDKIADPTEAITNYEKQGYKLVSDDLANGASFDNDDKTDQVFNIHLEHATKTNVRNAKEDKTVTRTIKYHYAGTTKDAAPAKVQTIKFEAYDTIDQVTGKTVNTTYSPVSQQFASVKSPVISGYTASQSEVSAQTVDSNTQDQTVTITYTANAQKATINYVDDTTGKTINSEAISGHTGDKIADPTEAITNYEKQGYKLVSDDLANGASFDNDDKTDQVFNIHLEHATKTNVRNAKEDKTVTRTIKYHYAGTTKDAAPAKVQTIKFEAYDTIDQVTGKTVNTTYSPVSQQFASVKSPVISGYTASQSEVSAQTVDSNTQDQTVTITYTANAQKATINYVDDTTGKTINSEAISGHTGDKIADPTEAITNYEKQGYKLVSDDLANGASFDNDDKTDQVFNIHLEHATKTNVRNAKEDKTVTRTIKYHYAGTTKDAAPAKVQTIKFEAYDTIDQVTGKTVNTTYSPVSQQFASVKSPVISGYTASQSEVSAQTVDSNTQDQTVTITYTANAQKATINYVDDTTGKTINSEAISGHTGDKIADPTEAITNYEKQGYKLVSDDLANGASFDNDDKTDQVFNIHLEHGTETSTQTETVTRTINYVDTDGNKVNGSPDGKSTYAQTVTFTRTVTTDKVTGQKSYTDWTPANGVWDQVNSRDPYELGYNSVDKPTVGAEKVTPNSWNEIVTVVYSKDGGGTPTPEPNPDPNPQPSDPDTPSTPGSHPTQPTNNKKGDKNKDNNSNPKKRRNPNKPTVKTGLTRNNHPKINNNTSAKVANGKASKAAKTLPQTGENNKFGLIGLLFAALGVIFGLAGDRKRKN</sequence>
<feature type="domain" description="Mucin binding" evidence="11">
    <location>
        <begin position="2332"/>
        <end position="2404"/>
    </location>
</feature>
<evidence type="ECO:0000313" key="13">
    <source>
        <dbReference type="EMBL" id="AZZ66911.1"/>
    </source>
</evidence>
<feature type="compositionally biased region" description="Pro residues" evidence="6">
    <location>
        <begin position="3052"/>
        <end position="3066"/>
    </location>
</feature>
<evidence type="ECO:0000259" key="10">
    <source>
        <dbReference type="Pfam" id="PF06458"/>
    </source>
</evidence>
<evidence type="ECO:0000259" key="12">
    <source>
        <dbReference type="Pfam" id="PF17966"/>
    </source>
</evidence>
<feature type="compositionally biased region" description="Low complexity" evidence="6">
    <location>
        <begin position="3067"/>
        <end position="3082"/>
    </location>
</feature>
<feature type="domain" description="Mub B2-like" evidence="12">
    <location>
        <begin position="2412"/>
        <end position="2508"/>
    </location>
</feature>
<evidence type="ECO:0000313" key="14">
    <source>
        <dbReference type="Proteomes" id="UP000283758"/>
    </source>
</evidence>
<feature type="domain" description="Gram-positive cocci surface proteins LPxTG" evidence="8">
    <location>
        <begin position="3132"/>
        <end position="3170"/>
    </location>
</feature>
<evidence type="ECO:0000259" key="9">
    <source>
        <dbReference type="Pfam" id="PF04650"/>
    </source>
</evidence>
<feature type="domain" description="Mub B2-like" evidence="12">
    <location>
        <begin position="810"/>
        <end position="906"/>
    </location>
</feature>
<feature type="domain" description="Mub B2-like" evidence="12">
    <location>
        <begin position="2234"/>
        <end position="2330"/>
    </location>
</feature>
<feature type="domain" description="Mub B2-like" evidence="12">
    <location>
        <begin position="2056"/>
        <end position="2152"/>
    </location>
</feature>
<proteinExistence type="predicted"/>
<accession>A0A9W3YZV5</accession>
<evidence type="ECO:0000256" key="4">
    <source>
        <dbReference type="ARBA" id="ARBA00022737"/>
    </source>
</evidence>
<feature type="domain" description="Mucin binding" evidence="11">
    <location>
        <begin position="1976"/>
        <end position="2048"/>
    </location>
</feature>
<protein>
    <submittedName>
        <fullName evidence="13">YSIRK-type signal peptide-containing protein</fullName>
    </submittedName>
</protein>
<evidence type="ECO:0000256" key="7">
    <source>
        <dbReference type="SAM" id="Phobius"/>
    </source>
</evidence>
<keyword evidence="2" id="KW-0964">Secreted</keyword>
<feature type="region of interest" description="Disordered" evidence="6">
    <location>
        <begin position="58"/>
        <end position="176"/>
    </location>
</feature>
<keyword evidence="1" id="KW-0134">Cell wall</keyword>
<feature type="transmembrane region" description="Helical" evidence="7">
    <location>
        <begin position="21"/>
        <end position="40"/>
    </location>
</feature>
<dbReference type="Pfam" id="PF04650">
    <property type="entry name" value="YSIRK_signal"/>
    <property type="match status" value="1"/>
</dbReference>
<keyword evidence="7" id="KW-0812">Transmembrane</keyword>
<dbReference type="EMBL" id="CP032680">
    <property type="protein sequence ID" value="AZZ66911.1"/>
    <property type="molecule type" value="Genomic_DNA"/>
</dbReference>
<feature type="domain" description="Mub B2-like" evidence="12">
    <location>
        <begin position="1700"/>
        <end position="1796"/>
    </location>
</feature>
<dbReference type="NCBIfam" id="TIGR01168">
    <property type="entry name" value="YSIRK_signal"/>
    <property type="match status" value="1"/>
</dbReference>
<feature type="domain" description="Mub B2-like" evidence="12">
    <location>
        <begin position="1166"/>
        <end position="1262"/>
    </location>
</feature>
<feature type="domain" description="Mucin binding" evidence="11">
    <location>
        <begin position="1442"/>
        <end position="1514"/>
    </location>
</feature>
<evidence type="ECO:0000256" key="2">
    <source>
        <dbReference type="ARBA" id="ARBA00022525"/>
    </source>
</evidence>
<dbReference type="InterPro" id="IPR019931">
    <property type="entry name" value="LPXTG_anchor"/>
</dbReference>
<dbReference type="Pfam" id="PF00746">
    <property type="entry name" value="Gram_pos_anchor"/>
    <property type="match status" value="1"/>
</dbReference>
<keyword evidence="7" id="KW-0472">Membrane</keyword>
<reference evidence="13 14" key="1">
    <citation type="submission" date="2018-10" db="EMBL/GenBank/DDBJ databases">
        <title>Complete genome sequencing of Lactobacillus johnsonii ZLJ010.</title>
        <authorList>
            <person name="Zhang W."/>
            <person name="Ji H."/>
            <person name="Wang J."/>
            <person name="Zhang D."/>
            <person name="Liu H."/>
            <person name="Wang S."/>
            <person name="Wang Y."/>
        </authorList>
    </citation>
    <scope>NUCLEOTIDE SEQUENCE [LARGE SCALE GENOMIC DNA]</scope>
    <source>
        <strain evidence="13 14">ZLJ010</strain>
    </source>
</reference>
<dbReference type="InterPro" id="IPR041495">
    <property type="entry name" value="Mub_B2"/>
</dbReference>
<keyword evidence="5" id="KW-0572">Peptidoglycan-anchor</keyword>
<evidence type="ECO:0000259" key="8">
    <source>
        <dbReference type="Pfam" id="PF00746"/>
    </source>
</evidence>
<gene>
    <name evidence="13" type="ORF">D7321_01785</name>
</gene>
<feature type="domain" description="Mucin binding" evidence="11">
    <location>
        <begin position="2866"/>
        <end position="2938"/>
    </location>
</feature>
<organism evidence="13 14">
    <name type="scientific">Lactobacillus johnsonii</name>
    <dbReference type="NCBI Taxonomy" id="33959"/>
    <lineage>
        <taxon>Bacteria</taxon>
        <taxon>Bacillati</taxon>
        <taxon>Bacillota</taxon>
        <taxon>Bacilli</taxon>
        <taxon>Lactobacillales</taxon>
        <taxon>Lactobacillaceae</taxon>
        <taxon>Lactobacillus</taxon>
    </lineage>
</organism>
<feature type="compositionally biased region" description="Low complexity" evidence="6">
    <location>
        <begin position="78"/>
        <end position="92"/>
    </location>
</feature>
<feature type="domain" description="Mub B2-like" evidence="12">
    <location>
        <begin position="1522"/>
        <end position="1618"/>
    </location>
</feature>
<dbReference type="Pfam" id="PF17966">
    <property type="entry name" value="Muc_B2"/>
    <property type="match status" value="14"/>
</dbReference>
<dbReference type="Proteomes" id="UP000283758">
    <property type="component" value="Chromosome"/>
</dbReference>
<feature type="domain" description="YSIRK Gram-positive signal peptide" evidence="9">
    <location>
        <begin position="16"/>
        <end position="39"/>
    </location>
</feature>
<feature type="domain" description="Mucin binding" evidence="11">
    <location>
        <begin position="1086"/>
        <end position="1158"/>
    </location>
</feature>
<feature type="domain" description="Mucin binding" evidence="11">
    <location>
        <begin position="1264"/>
        <end position="1336"/>
    </location>
</feature>
<feature type="domain" description="Mub B2-like" evidence="12">
    <location>
        <begin position="1344"/>
        <end position="1440"/>
    </location>
</feature>
<feature type="compositionally biased region" description="Polar residues" evidence="6">
    <location>
        <begin position="3108"/>
        <end position="3125"/>
    </location>
</feature>
<evidence type="ECO:0000256" key="1">
    <source>
        <dbReference type="ARBA" id="ARBA00022512"/>
    </source>
</evidence>
<feature type="compositionally biased region" description="Polar residues" evidence="6">
    <location>
        <begin position="128"/>
        <end position="171"/>
    </location>
</feature>
<evidence type="ECO:0000259" key="11">
    <source>
        <dbReference type="Pfam" id="PF17965"/>
    </source>
</evidence>
<feature type="domain" description="Mucin binding" evidence="11">
    <location>
        <begin position="908"/>
        <end position="980"/>
    </location>
</feature>
<evidence type="ECO:0000256" key="6">
    <source>
        <dbReference type="SAM" id="MobiDB-lite"/>
    </source>
</evidence>
<feature type="domain" description="Mucin binding" evidence="11">
    <location>
        <begin position="2154"/>
        <end position="2226"/>
    </location>
</feature>
<feature type="domain" description="Mucin binding" evidence="11">
    <location>
        <begin position="1798"/>
        <end position="1870"/>
    </location>
</feature>
<dbReference type="Pfam" id="PF06458">
    <property type="entry name" value="MucBP"/>
    <property type="match status" value="1"/>
</dbReference>
<feature type="domain" description="Mucin binding" evidence="11">
    <location>
        <begin position="2688"/>
        <end position="2760"/>
    </location>
</feature>
<dbReference type="Pfam" id="PF17965">
    <property type="entry name" value="MucBP_2"/>
    <property type="match status" value="14"/>
</dbReference>
<feature type="domain" description="Mucin binding" evidence="11">
    <location>
        <begin position="552"/>
        <end position="624"/>
    </location>
</feature>
<feature type="domain" description="Mub B2-like" evidence="12">
    <location>
        <begin position="988"/>
        <end position="1084"/>
    </location>
</feature>
<feature type="domain" description="Mucin binding" evidence="11">
    <location>
        <begin position="2510"/>
        <end position="2582"/>
    </location>
</feature>
<keyword evidence="4" id="KW-0677">Repeat</keyword>
<feature type="domain" description="Mub B2-like" evidence="12">
    <location>
        <begin position="2768"/>
        <end position="2864"/>
    </location>
</feature>
<dbReference type="NCBIfam" id="TIGR01167">
    <property type="entry name" value="LPXTG_anchor"/>
    <property type="match status" value="1"/>
</dbReference>
<keyword evidence="3" id="KW-0732">Signal</keyword>
<feature type="domain" description="Mucin binding" evidence="11">
    <location>
        <begin position="730"/>
        <end position="802"/>
    </location>
</feature>
<feature type="compositionally biased region" description="Polar residues" evidence="6">
    <location>
        <begin position="99"/>
        <end position="121"/>
    </location>
</feature>
<keyword evidence="7" id="KW-1133">Transmembrane helix</keyword>
<feature type="domain" description="Mub B2-like" evidence="12">
    <location>
        <begin position="632"/>
        <end position="728"/>
    </location>
</feature>
<dbReference type="Gene3D" id="2.60.40.4300">
    <property type="match status" value="14"/>
</dbReference>